<keyword evidence="1" id="KW-0472">Membrane</keyword>
<dbReference type="InterPro" id="IPR007047">
    <property type="entry name" value="Flp_Fap"/>
</dbReference>
<keyword evidence="1" id="KW-1133">Transmembrane helix</keyword>
<reference evidence="2 3" key="1">
    <citation type="submission" date="2016-11" db="EMBL/GenBank/DDBJ databases">
        <authorList>
            <person name="Jaros S."/>
            <person name="Januszkiewicz K."/>
            <person name="Wedrychowicz H."/>
        </authorList>
    </citation>
    <scope>NUCLEOTIDE SEQUENCE [LARGE SCALE GENOMIC DNA]</scope>
    <source>
        <strain evidence="2 3">GAS95</strain>
    </source>
</reference>
<dbReference type="AlphaFoldDB" id="A0A1N6LH67"/>
<evidence type="ECO:0000313" key="2">
    <source>
        <dbReference type="EMBL" id="SIO68162.1"/>
    </source>
</evidence>
<sequence length="76" mass="8068">MNTVRFVFRIAQPMPVAPIRWLRAATAAQVFAGDEDGVTSIEYALIATLIAMVIIGTVLTLGTNLNSLFGSIATSV</sequence>
<dbReference type="Pfam" id="PF04964">
    <property type="entry name" value="Flp_Fap"/>
    <property type="match status" value="1"/>
</dbReference>
<keyword evidence="3" id="KW-1185">Reference proteome</keyword>
<name>A0A1N6LH67_9BURK</name>
<gene>
    <name evidence="2" type="ORF">SAMN05444165_7329</name>
</gene>
<organism evidence="2 3">
    <name type="scientific">Paraburkholderia phenazinium</name>
    <dbReference type="NCBI Taxonomy" id="60549"/>
    <lineage>
        <taxon>Bacteria</taxon>
        <taxon>Pseudomonadati</taxon>
        <taxon>Pseudomonadota</taxon>
        <taxon>Betaproteobacteria</taxon>
        <taxon>Burkholderiales</taxon>
        <taxon>Burkholderiaceae</taxon>
        <taxon>Paraburkholderia</taxon>
    </lineage>
</organism>
<dbReference type="Proteomes" id="UP000185151">
    <property type="component" value="Unassembled WGS sequence"/>
</dbReference>
<evidence type="ECO:0000256" key="1">
    <source>
        <dbReference type="SAM" id="Phobius"/>
    </source>
</evidence>
<protein>
    <submittedName>
        <fullName evidence="2">Pilus assembly protein Flp/PilA</fullName>
    </submittedName>
</protein>
<proteinExistence type="predicted"/>
<feature type="transmembrane region" description="Helical" evidence="1">
    <location>
        <begin position="43"/>
        <end position="62"/>
    </location>
</feature>
<evidence type="ECO:0000313" key="3">
    <source>
        <dbReference type="Proteomes" id="UP000185151"/>
    </source>
</evidence>
<dbReference type="EMBL" id="FSRU01000003">
    <property type="protein sequence ID" value="SIO68162.1"/>
    <property type="molecule type" value="Genomic_DNA"/>
</dbReference>
<accession>A0A1N6LH67</accession>
<keyword evidence="1" id="KW-0812">Transmembrane</keyword>